<dbReference type="InterPro" id="IPR036429">
    <property type="entry name" value="SpoA-like_sf"/>
</dbReference>
<dbReference type="NCBIfam" id="TIGR02480">
    <property type="entry name" value="fliN"/>
    <property type="match status" value="1"/>
</dbReference>
<evidence type="ECO:0000256" key="4">
    <source>
        <dbReference type="ARBA" id="ARBA00022500"/>
    </source>
</evidence>
<dbReference type="GO" id="GO:0006935">
    <property type="term" value="P:chemotaxis"/>
    <property type="evidence" value="ECO:0007669"/>
    <property type="project" value="UniProtKB-KW"/>
</dbReference>
<keyword evidence="4" id="KW-0145">Chemotaxis</keyword>
<evidence type="ECO:0000259" key="8">
    <source>
        <dbReference type="Pfam" id="PF01052"/>
    </source>
</evidence>
<evidence type="ECO:0000256" key="2">
    <source>
        <dbReference type="ARBA" id="ARBA00009226"/>
    </source>
</evidence>
<keyword evidence="9" id="KW-0282">Flagellum</keyword>
<keyword evidence="6" id="KW-0472">Membrane</keyword>
<evidence type="ECO:0000256" key="7">
    <source>
        <dbReference type="SAM" id="MobiDB-lite"/>
    </source>
</evidence>
<dbReference type="EMBL" id="SGBD01000002">
    <property type="protein sequence ID" value="RZD14699.1"/>
    <property type="molecule type" value="Genomic_DNA"/>
</dbReference>
<comment type="subcellular location">
    <subcellularLocation>
        <location evidence="1">Cell membrane</location>
        <topology evidence="1">Peripheral membrane protein</topology>
        <orientation evidence="1">Cytoplasmic side</orientation>
    </subcellularLocation>
</comment>
<dbReference type="InterPro" id="IPR001543">
    <property type="entry name" value="FliN-like_C"/>
</dbReference>
<dbReference type="PRINTS" id="PR00956">
    <property type="entry name" value="FLGMOTORFLIN"/>
</dbReference>
<evidence type="ECO:0000256" key="6">
    <source>
        <dbReference type="ARBA" id="ARBA00023136"/>
    </source>
</evidence>
<evidence type="ECO:0000256" key="3">
    <source>
        <dbReference type="ARBA" id="ARBA00022475"/>
    </source>
</evidence>
<dbReference type="SUPFAM" id="SSF101801">
    <property type="entry name" value="Surface presentation of antigens (SPOA)"/>
    <property type="match status" value="1"/>
</dbReference>
<organism evidence="9 10">
    <name type="scientific">Candidatus Acidulodesulfobacterium ferriphilum</name>
    <dbReference type="NCBI Taxonomy" id="2597223"/>
    <lineage>
        <taxon>Bacteria</taxon>
        <taxon>Deltaproteobacteria</taxon>
        <taxon>Candidatus Acidulodesulfobacterales</taxon>
        <taxon>Candidatus Acidulodesulfobacterium</taxon>
    </lineage>
</organism>
<feature type="region of interest" description="Disordered" evidence="7">
    <location>
        <begin position="1"/>
        <end position="34"/>
    </location>
</feature>
<reference evidence="9 10" key="1">
    <citation type="submission" date="2019-01" db="EMBL/GenBank/DDBJ databases">
        <title>Insights into ecological role of a new deltaproteobacterial order Candidatus Sinidesulfobacterales (Sva0485) by metagenomics and metatranscriptomics.</title>
        <authorList>
            <person name="Tan S."/>
            <person name="Liu J."/>
            <person name="Fang Y."/>
            <person name="Hedlund B.P."/>
            <person name="Lian Z.H."/>
            <person name="Huang L.Y."/>
            <person name="Li J.T."/>
            <person name="Huang L.N."/>
            <person name="Li W.J."/>
            <person name="Jiang H.C."/>
            <person name="Dong H.L."/>
            <person name="Shu W.S."/>
        </authorList>
    </citation>
    <scope>NUCLEOTIDE SEQUENCE [LARGE SCALE GENOMIC DNA]</scope>
    <source>
        <strain evidence="9">AP3</strain>
    </source>
</reference>
<dbReference type="PANTHER" id="PTHR43484">
    <property type="match status" value="1"/>
</dbReference>
<proteinExistence type="inferred from homology"/>
<dbReference type="InterPro" id="IPR012826">
    <property type="entry name" value="FliN"/>
</dbReference>
<dbReference type="Pfam" id="PF01052">
    <property type="entry name" value="FliMN_C"/>
    <property type="match status" value="1"/>
</dbReference>
<gene>
    <name evidence="9" type="primary">fliN</name>
    <name evidence="9" type="ORF">EVJ47_04910</name>
</gene>
<dbReference type="GO" id="GO:0005886">
    <property type="term" value="C:plasma membrane"/>
    <property type="evidence" value="ECO:0007669"/>
    <property type="project" value="UniProtKB-SubCell"/>
</dbReference>
<sequence>MTNQKSGENSPAVNTAEAGRENLNSDVKDVHEATKNVNIRKPVKKVEFSSFDETDKTAESPKNLDFILDIPLTISVELGRTKMVINDMLQLGQGSVIELAKLAGEPLDVYVNGKLMARGEVVLVNDKFGVRLTDIISPAERIKTL</sequence>
<dbReference type="GO" id="GO:0003774">
    <property type="term" value="F:cytoskeletal motor activity"/>
    <property type="evidence" value="ECO:0007669"/>
    <property type="project" value="InterPro"/>
</dbReference>
<dbReference type="Proteomes" id="UP000320813">
    <property type="component" value="Unassembled WGS sequence"/>
</dbReference>
<dbReference type="GO" id="GO:0009425">
    <property type="term" value="C:bacterial-type flagellum basal body"/>
    <property type="evidence" value="ECO:0007669"/>
    <property type="project" value="InterPro"/>
</dbReference>
<dbReference type="InterPro" id="IPR001172">
    <property type="entry name" value="FliN_T3SS_HrcQb"/>
</dbReference>
<dbReference type="GO" id="GO:0071973">
    <property type="term" value="P:bacterial-type flagellum-dependent cell motility"/>
    <property type="evidence" value="ECO:0007669"/>
    <property type="project" value="InterPro"/>
</dbReference>
<evidence type="ECO:0000256" key="5">
    <source>
        <dbReference type="ARBA" id="ARBA00022779"/>
    </source>
</evidence>
<keyword evidence="9" id="KW-0969">Cilium</keyword>
<evidence type="ECO:0000256" key="1">
    <source>
        <dbReference type="ARBA" id="ARBA00004413"/>
    </source>
</evidence>
<comment type="similarity">
    <text evidence="2">Belongs to the FliN/MopA/SpaO family.</text>
</comment>
<feature type="domain" description="Flagellar motor switch protein FliN-like C-terminal" evidence="8">
    <location>
        <begin position="67"/>
        <end position="136"/>
    </location>
</feature>
<accession>A0A519BBP4</accession>
<feature type="compositionally biased region" description="Polar residues" evidence="7">
    <location>
        <begin position="1"/>
        <end position="13"/>
    </location>
</feature>
<keyword evidence="5" id="KW-0283">Flagellar rotation</keyword>
<keyword evidence="9" id="KW-0966">Cell projection</keyword>
<dbReference type="InterPro" id="IPR051469">
    <property type="entry name" value="FliN/MopA/SpaO"/>
</dbReference>
<protein>
    <submittedName>
        <fullName evidence="9">Flagellar motor switch protein FliN</fullName>
    </submittedName>
</protein>
<evidence type="ECO:0000313" key="9">
    <source>
        <dbReference type="EMBL" id="RZD14699.1"/>
    </source>
</evidence>
<dbReference type="AlphaFoldDB" id="A0A519BBP4"/>
<dbReference type="Gene3D" id="2.30.330.10">
    <property type="entry name" value="SpoA-like"/>
    <property type="match status" value="1"/>
</dbReference>
<name>A0A519BBP4_9DELT</name>
<comment type="caution">
    <text evidence="9">The sequence shown here is derived from an EMBL/GenBank/DDBJ whole genome shotgun (WGS) entry which is preliminary data.</text>
</comment>
<keyword evidence="3" id="KW-1003">Cell membrane</keyword>
<dbReference type="FunFam" id="2.30.330.10:FF:000001">
    <property type="entry name" value="Flagellar motor switch protein FliN"/>
    <property type="match status" value="1"/>
</dbReference>
<evidence type="ECO:0000313" key="10">
    <source>
        <dbReference type="Proteomes" id="UP000320813"/>
    </source>
</evidence>
<dbReference type="PANTHER" id="PTHR43484:SF1">
    <property type="entry name" value="FLAGELLAR MOTOR SWITCH PROTEIN FLIN"/>
    <property type="match status" value="1"/>
</dbReference>